<comment type="similarity">
    <text evidence="1 2">Belongs to the UPF0102 family.</text>
</comment>
<organism evidence="3 4">
    <name type="scientific">Anaeromassilibacillus senegalensis</name>
    <dbReference type="NCBI Taxonomy" id="1673717"/>
    <lineage>
        <taxon>Bacteria</taxon>
        <taxon>Bacillati</taxon>
        <taxon>Bacillota</taxon>
        <taxon>Clostridia</taxon>
        <taxon>Eubacteriales</taxon>
        <taxon>Acutalibacteraceae</taxon>
        <taxon>Anaeromassilibacillus</taxon>
    </lineage>
</organism>
<dbReference type="SUPFAM" id="SSF52980">
    <property type="entry name" value="Restriction endonuclease-like"/>
    <property type="match status" value="1"/>
</dbReference>
<keyword evidence="4" id="KW-1185">Reference proteome</keyword>
<dbReference type="HAMAP" id="MF_00048">
    <property type="entry name" value="UPF0102"/>
    <property type="match status" value="1"/>
</dbReference>
<accession>A0ABS9MHG1</accession>
<evidence type="ECO:0000256" key="1">
    <source>
        <dbReference type="ARBA" id="ARBA00006738"/>
    </source>
</evidence>
<evidence type="ECO:0000313" key="4">
    <source>
        <dbReference type="Proteomes" id="UP001298681"/>
    </source>
</evidence>
<proteinExistence type="inferred from homology"/>
<comment type="caution">
    <text evidence="3">The sequence shown here is derived from an EMBL/GenBank/DDBJ whole genome shotgun (WGS) entry which is preliminary data.</text>
</comment>
<dbReference type="Pfam" id="PF02021">
    <property type="entry name" value="UPF0102"/>
    <property type="match status" value="1"/>
</dbReference>
<dbReference type="Gene3D" id="3.40.1350.10">
    <property type="match status" value="1"/>
</dbReference>
<dbReference type="CDD" id="cd20736">
    <property type="entry name" value="PoNe_Nuclease"/>
    <property type="match status" value="1"/>
</dbReference>
<dbReference type="PANTHER" id="PTHR34039">
    <property type="entry name" value="UPF0102 PROTEIN YRAN"/>
    <property type="match status" value="1"/>
</dbReference>
<name>A0ABS9MHG1_9FIRM</name>
<evidence type="ECO:0000313" key="3">
    <source>
        <dbReference type="EMBL" id="MCG4610247.1"/>
    </source>
</evidence>
<dbReference type="PANTHER" id="PTHR34039:SF1">
    <property type="entry name" value="UPF0102 PROTEIN YRAN"/>
    <property type="match status" value="1"/>
</dbReference>
<dbReference type="InterPro" id="IPR011856">
    <property type="entry name" value="tRNA_endonuc-like_dom_sf"/>
</dbReference>
<protein>
    <recommendedName>
        <fullName evidence="2">UPF0102 protein L0P57_04765</fullName>
    </recommendedName>
</protein>
<dbReference type="InterPro" id="IPR011335">
    <property type="entry name" value="Restrct_endonuc-II-like"/>
</dbReference>
<gene>
    <name evidence="3" type="ORF">L0P57_04765</name>
</gene>
<dbReference type="Proteomes" id="UP001298681">
    <property type="component" value="Unassembled WGS sequence"/>
</dbReference>
<dbReference type="RefSeq" id="WP_237966559.1">
    <property type="nucleotide sequence ID" value="NZ_JAKNHQ010000004.1"/>
</dbReference>
<evidence type="ECO:0000256" key="2">
    <source>
        <dbReference type="HAMAP-Rule" id="MF_00048"/>
    </source>
</evidence>
<dbReference type="NCBIfam" id="NF009154">
    <property type="entry name" value="PRK12497.3-3"/>
    <property type="match status" value="1"/>
</dbReference>
<dbReference type="EMBL" id="JAKNHQ010000004">
    <property type="protein sequence ID" value="MCG4610247.1"/>
    <property type="molecule type" value="Genomic_DNA"/>
</dbReference>
<dbReference type="InterPro" id="IPR003509">
    <property type="entry name" value="UPF0102_YraN-like"/>
</dbReference>
<reference evidence="3 4" key="1">
    <citation type="submission" date="2022-01" db="EMBL/GenBank/DDBJ databases">
        <title>Collection of gut derived symbiotic bacterial strains cultured from healthy donors.</title>
        <authorList>
            <person name="Lin H."/>
            <person name="Kohout C."/>
            <person name="Waligurski E."/>
            <person name="Pamer E.G."/>
        </authorList>
    </citation>
    <scope>NUCLEOTIDE SEQUENCE [LARGE SCALE GENOMIC DNA]</scope>
    <source>
        <strain evidence="3 4">DFI.7.58</strain>
    </source>
</reference>
<sequence>MNSGAFGEEWVARYLQKKGWEILERNYHSRYGEIDMIAVDGPYIVFVEVKTRSADSIAGPLEAVTPGKRKRLIRTALDYLQAHELNLQPRFDVAAVVVGQGEPSVEYLEDAFDGGGYELF</sequence>
<dbReference type="NCBIfam" id="NF009150">
    <property type="entry name" value="PRK12497.1-3"/>
    <property type="match status" value="1"/>
</dbReference>
<dbReference type="NCBIfam" id="TIGR00252">
    <property type="entry name" value="YraN family protein"/>
    <property type="match status" value="1"/>
</dbReference>